<feature type="domain" description="DYW" evidence="4">
    <location>
        <begin position="272"/>
        <end position="364"/>
    </location>
</feature>
<keyword evidence="6" id="KW-1185">Reference proteome</keyword>
<comment type="caution">
    <text evidence="5">The sequence shown here is derived from an EMBL/GenBank/DDBJ whole genome shotgun (WGS) entry which is preliminary data.</text>
</comment>
<evidence type="ECO:0000256" key="3">
    <source>
        <dbReference type="PROSITE-ProRule" id="PRU00708"/>
    </source>
</evidence>
<accession>A0AA88UMK5</accession>
<evidence type="ECO:0000313" key="5">
    <source>
        <dbReference type="EMBL" id="KAK2980777.1"/>
    </source>
</evidence>
<dbReference type="InterPro" id="IPR011990">
    <property type="entry name" value="TPR-like_helical_dom_sf"/>
</dbReference>
<dbReference type="Proteomes" id="UP001187471">
    <property type="component" value="Unassembled WGS sequence"/>
</dbReference>
<dbReference type="AlphaFoldDB" id="A0AA88UMK5"/>
<sequence length="364" mass="41233">MLWGCVRPGNVAFSAALKACSALLDLRVGQTVHAQIVKFEEEPDQVVYNGLVRFYGECGCFDDVRHLFDEMPCRNIVTWNSLIAGFSVRDHSFEAFEVFRRMQGEGVGFSWLKLTTILPVCARVTALCSGKEIHAQIVKSVMTHEGLTDEGRTLFDRMRVEFGISQTLEHYACLMDILGRAGAIKETLEVVKSTPMKPSSSIWGSLLNSDVGRFQEGEGDDKKGNQERPGCSWMQLKNRMHTFIAGGCFEFRNSDEYKTVWNELMEAMEVVGYVADTRAVLHDVNEDIKTEWVCGHSERLATMFGLIHTGSGIPIRITKNLRVCTDCHSWMKYVSVVTKRVIILRDTKLFHHFEEGTCSCKDYW</sequence>
<name>A0AA88UMK5_9ASTE</name>
<feature type="repeat" description="PPR" evidence="3">
    <location>
        <begin position="75"/>
        <end position="109"/>
    </location>
</feature>
<organism evidence="5 6">
    <name type="scientific">Escallonia rubra</name>
    <dbReference type="NCBI Taxonomy" id="112253"/>
    <lineage>
        <taxon>Eukaryota</taxon>
        <taxon>Viridiplantae</taxon>
        <taxon>Streptophyta</taxon>
        <taxon>Embryophyta</taxon>
        <taxon>Tracheophyta</taxon>
        <taxon>Spermatophyta</taxon>
        <taxon>Magnoliopsida</taxon>
        <taxon>eudicotyledons</taxon>
        <taxon>Gunneridae</taxon>
        <taxon>Pentapetalae</taxon>
        <taxon>asterids</taxon>
        <taxon>campanulids</taxon>
        <taxon>Escalloniales</taxon>
        <taxon>Escalloniaceae</taxon>
        <taxon>Escallonia</taxon>
    </lineage>
</organism>
<reference evidence="5" key="1">
    <citation type="submission" date="2022-12" db="EMBL/GenBank/DDBJ databases">
        <title>Draft genome assemblies for two species of Escallonia (Escalloniales).</title>
        <authorList>
            <person name="Chanderbali A."/>
            <person name="Dervinis C."/>
            <person name="Anghel I."/>
            <person name="Soltis D."/>
            <person name="Soltis P."/>
            <person name="Zapata F."/>
        </authorList>
    </citation>
    <scope>NUCLEOTIDE SEQUENCE</scope>
    <source>
        <strain evidence="5">UCBG92.1500</strain>
        <tissue evidence="5">Leaf</tissue>
    </source>
</reference>
<dbReference type="NCBIfam" id="TIGR00756">
    <property type="entry name" value="PPR"/>
    <property type="match status" value="2"/>
</dbReference>
<dbReference type="GO" id="GO:0003723">
    <property type="term" value="F:RNA binding"/>
    <property type="evidence" value="ECO:0007669"/>
    <property type="project" value="InterPro"/>
</dbReference>
<dbReference type="InterPro" id="IPR002885">
    <property type="entry name" value="PPR_rpt"/>
</dbReference>
<evidence type="ECO:0000256" key="1">
    <source>
        <dbReference type="ARBA" id="ARBA00006643"/>
    </source>
</evidence>
<dbReference type="EMBL" id="JAVXUO010001591">
    <property type="protein sequence ID" value="KAK2980777.1"/>
    <property type="molecule type" value="Genomic_DNA"/>
</dbReference>
<dbReference type="PROSITE" id="PS51375">
    <property type="entry name" value="PPR"/>
    <property type="match status" value="2"/>
</dbReference>
<dbReference type="PANTHER" id="PTHR47926:SF382">
    <property type="entry name" value="PENTACOTRIPEPTIDE-REPEAT REGION OF PRORP DOMAIN-CONTAINING PROTEIN"/>
    <property type="match status" value="1"/>
</dbReference>
<dbReference type="Gene3D" id="1.25.40.10">
    <property type="entry name" value="Tetratricopeptide repeat domain"/>
    <property type="match status" value="2"/>
</dbReference>
<evidence type="ECO:0000313" key="6">
    <source>
        <dbReference type="Proteomes" id="UP001187471"/>
    </source>
</evidence>
<gene>
    <name evidence="5" type="ORF">RJ640_009562</name>
</gene>
<protein>
    <recommendedName>
        <fullName evidence="4">DYW domain-containing protein</fullName>
    </recommendedName>
</protein>
<dbReference type="Pfam" id="PF01535">
    <property type="entry name" value="PPR"/>
    <property type="match status" value="2"/>
</dbReference>
<dbReference type="GO" id="GO:0009451">
    <property type="term" value="P:RNA modification"/>
    <property type="evidence" value="ECO:0007669"/>
    <property type="project" value="InterPro"/>
</dbReference>
<dbReference type="InterPro" id="IPR046960">
    <property type="entry name" value="PPR_At4g14850-like_plant"/>
</dbReference>
<comment type="similarity">
    <text evidence="1">Belongs to the PPR family. PCMP-H subfamily.</text>
</comment>
<dbReference type="PANTHER" id="PTHR47926">
    <property type="entry name" value="PENTATRICOPEPTIDE REPEAT-CONTAINING PROTEIN"/>
    <property type="match status" value="1"/>
</dbReference>
<evidence type="ECO:0000256" key="2">
    <source>
        <dbReference type="ARBA" id="ARBA00022737"/>
    </source>
</evidence>
<keyword evidence="2" id="KW-0677">Repeat</keyword>
<feature type="repeat" description="PPR" evidence="3">
    <location>
        <begin position="44"/>
        <end position="74"/>
    </location>
</feature>
<proteinExistence type="inferred from homology"/>
<dbReference type="InterPro" id="IPR032867">
    <property type="entry name" value="DYW_dom"/>
</dbReference>
<dbReference type="GO" id="GO:0008270">
    <property type="term" value="F:zinc ion binding"/>
    <property type="evidence" value="ECO:0007669"/>
    <property type="project" value="InterPro"/>
</dbReference>
<dbReference type="Pfam" id="PF14432">
    <property type="entry name" value="DYW_deaminase"/>
    <property type="match status" value="1"/>
</dbReference>
<evidence type="ECO:0000259" key="4">
    <source>
        <dbReference type="Pfam" id="PF14432"/>
    </source>
</evidence>